<evidence type="ECO:0000313" key="1">
    <source>
        <dbReference type="EMBL" id="NHQ86988.1"/>
    </source>
</evidence>
<protein>
    <submittedName>
        <fullName evidence="1">DUF1289 domain-containing protein</fullName>
    </submittedName>
</protein>
<proteinExistence type="predicted"/>
<name>A0ABX0L310_9NEIS</name>
<evidence type="ECO:0000313" key="2">
    <source>
        <dbReference type="Proteomes" id="UP000712570"/>
    </source>
</evidence>
<sequence>MMSETPVPSPCIGQCKLDDAQTCTGCRRTLDEIRLWSAATDAEKTIVWQRLLALPLINKQCQRCGSEFSCGSGGQNGGCWCMDFPPVLSPSGSPGDCFCPECLAQVIRERGQS</sequence>
<dbReference type="PANTHER" id="PTHR35175">
    <property type="entry name" value="DUF1289 DOMAIN-CONTAINING PROTEIN"/>
    <property type="match status" value="1"/>
</dbReference>
<dbReference type="EMBL" id="JAAOLX010000006">
    <property type="protein sequence ID" value="NHQ86988.1"/>
    <property type="molecule type" value="Genomic_DNA"/>
</dbReference>
<accession>A0ABX0L310</accession>
<gene>
    <name evidence="1" type="ORF">HA050_12780</name>
</gene>
<dbReference type="Pfam" id="PF06945">
    <property type="entry name" value="DUF1289"/>
    <property type="match status" value="1"/>
</dbReference>
<reference evidence="1 2" key="1">
    <citation type="submission" date="2020-03" db="EMBL/GenBank/DDBJ databases">
        <title>Draft genome sequence of environmentally isolated violet-colored cultures.</title>
        <authorList>
            <person name="Wilson H.S."/>
        </authorList>
    </citation>
    <scope>NUCLEOTIDE SEQUENCE [LARGE SCALE GENOMIC DNA]</scope>
    <source>
        <strain evidence="1 2">HSC-16F04</strain>
    </source>
</reference>
<organism evidence="1 2">
    <name type="scientific">Iodobacter violaceini</name>
    <dbReference type="NCBI Taxonomy" id="3044271"/>
    <lineage>
        <taxon>Bacteria</taxon>
        <taxon>Pseudomonadati</taxon>
        <taxon>Pseudomonadota</taxon>
        <taxon>Betaproteobacteria</taxon>
        <taxon>Neisseriales</taxon>
        <taxon>Chitinibacteraceae</taxon>
        <taxon>Iodobacter</taxon>
    </lineage>
</organism>
<dbReference type="PANTHER" id="PTHR35175:SF2">
    <property type="entry name" value="DUF1289 DOMAIN-CONTAINING PROTEIN"/>
    <property type="match status" value="1"/>
</dbReference>
<dbReference type="Proteomes" id="UP000712570">
    <property type="component" value="Unassembled WGS sequence"/>
</dbReference>
<keyword evidence="2" id="KW-1185">Reference proteome</keyword>
<comment type="caution">
    <text evidence="1">The sequence shown here is derived from an EMBL/GenBank/DDBJ whole genome shotgun (WGS) entry which is preliminary data.</text>
</comment>
<dbReference type="InterPro" id="IPR010710">
    <property type="entry name" value="DUF1289"/>
</dbReference>